<dbReference type="AlphaFoldDB" id="A0A7W9B5Z6"/>
<reference evidence="2 3" key="1">
    <citation type="submission" date="2020-08" db="EMBL/GenBank/DDBJ databases">
        <title>Genomic Encyclopedia of Type Strains, Phase IV (KMG-IV): sequencing the most valuable type-strain genomes for metagenomic binning, comparative biology and taxonomic classification.</title>
        <authorList>
            <person name="Goeker M."/>
        </authorList>
    </citation>
    <scope>NUCLEOTIDE SEQUENCE [LARGE SCALE GENOMIC DNA]</scope>
    <source>
        <strain evidence="2 3">DSM 27163</strain>
    </source>
</reference>
<dbReference type="Pfam" id="PF16976">
    <property type="entry name" value="RcpC"/>
    <property type="match status" value="1"/>
</dbReference>
<sequence length="345" mass="35735">MDTRKIMLIVGALVVAIGAAFGVNQMMRGASAPQARAAAAPEINGPMILVATRQLPTGTIIGPDSFRYQPWPKDLVEQAYFLKDKTDVNTLVGTVVRFPITAGEPLTQGALVHPDDRGFLAAALGPGMRAVTVKVSKEEGVAGFVFPGDRVDVLLSQKLKVDGGTAYPDDELFTAETIVRNVRVLATDQRYNALDENGKTPVRTFGSVTLEATPDIAEKIAVAQNMGTLSLALRPLAETSGDLEAAIASGEIDVPAGGGTAAEKKMLAQVAARPVASRTSATTGGDVSRFWVPVSGRVSAPRPPANYADAPMASGGGRAVPLGAQGPVVRVNRGGSTTVVPVGGK</sequence>
<dbReference type="EMBL" id="JACIJH010000006">
    <property type="protein sequence ID" value="MBB5706833.1"/>
    <property type="molecule type" value="Genomic_DNA"/>
</dbReference>
<dbReference type="RefSeq" id="WP_184098097.1">
    <property type="nucleotide sequence ID" value="NZ_JACIJH010000006.1"/>
</dbReference>
<evidence type="ECO:0000313" key="3">
    <source>
        <dbReference type="Proteomes" id="UP000537161"/>
    </source>
</evidence>
<feature type="domain" description="SAF" evidence="1">
    <location>
        <begin position="46"/>
        <end position="112"/>
    </location>
</feature>
<accession>A0A7W9B5Z6</accession>
<gene>
    <name evidence="2" type="ORF">FHR21_002192</name>
</gene>
<dbReference type="Proteomes" id="UP000537161">
    <property type="component" value="Unassembled WGS sequence"/>
</dbReference>
<proteinExistence type="predicted"/>
<dbReference type="InterPro" id="IPR017592">
    <property type="entry name" value="Pilus_assmbl_Flp-typ_CpaB"/>
</dbReference>
<dbReference type="CDD" id="cd11614">
    <property type="entry name" value="SAF_CpaB_FlgA_like"/>
    <property type="match status" value="1"/>
</dbReference>
<dbReference type="NCBIfam" id="TIGR03177">
    <property type="entry name" value="pilus_cpaB"/>
    <property type="match status" value="1"/>
</dbReference>
<dbReference type="InterPro" id="IPR013974">
    <property type="entry name" value="SAF"/>
</dbReference>
<evidence type="ECO:0000259" key="1">
    <source>
        <dbReference type="SMART" id="SM00858"/>
    </source>
</evidence>
<name>A0A7W9B5Z6_9SPHN</name>
<organism evidence="2 3">
    <name type="scientific">Sphingopyxis panaciterrulae</name>
    <dbReference type="NCBI Taxonomy" id="462372"/>
    <lineage>
        <taxon>Bacteria</taxon>
        <taxon>Pseudomonadati</taxon>
        <taxon>Pseudomonadota</taxon>
        <taxon>Alphaproteobacteria</taxon>
        <taxon>Sphingomonadales</taxon>
        <taxon>Sphingomonadaceae</taxon>
        <taxon>Sphingopyxis</taxon>
    </lineage>
</organism>
<evidence type="ECO:0000313" key="2">
    <source>
        <dbReference type="EMBL" id="MBB5706833.1"/>
    </source>
</evidence>
<comment type="caution">
    <text evidence="2">The sequence shown here is derived from an EMBL/GenBank/DDBJ whole genome shotgun (WGS) entry which is preliminary data.</text>
</comment>
<protein>
    <submittedName>
        <fullName evidence="2">Pilus assembly protein CpaB</fullName>
    </submittedName>
</protein>
<dbReference type="InterPro" id="IPR031571">
    <property type="entry name" value="RcpC_dom"/>
</dbReference>
<keyword evidence="3" id="KW-1185">Reference proteome</keyword>
<dbReference type="Pfam" id="PF08666">
    <property type="entry name" value="SAF"/>
    <property type="match status" value="1"/>
</dbReference>
<dbReference type="SMART" id="SM00858">
    <property type="entry name" value="SAF"/>
    <property type="match status" value="1"/>
</dbReference>